<accession>A0A6J2YM54</accession>
<evidence type="ECO:0000256" key="1">
    <source>
        <dbReference type="ARBA" id="ARBA00004141"/>
    </source>
</evidence>
<dbReference type="PANTHER" id="PTHR21433:SF0">
    <property type="entry name" value="TRANSMEMBRANE PROTEIN 120 HOMOLOG"/>
    <property type="match status" value="1"/>
</dbReference>
<dbReference type="RefSeq" id="XP_030764254.1">
    <property type="nucleotide sequence ID" value="XM_030908394.1"/>
</dbReference>
<dbReference type="Pfam" id="PF07851">
    <property type="entry name" value="TMEM120A-B"/>
    <property type="match status" value="1"/>
</dbReference>
<comment type="subcellular location">
    <subcellularLocation>
        <location evidence="1">Membrane</location>
        <topology evidence="1">Multi-pass membrane protein</topology>
    </subcellularLocation>
</comment>
<dbReference type="InterPro" id="IPR012926">
    <property type="entry name" value="TMEM120A/B"/>
</dbReference>
<dbReference type="GO" id="GO:0016020">
    <property type="term" value="C:membrane"/>
    <property type="evidence" value="ECO:0007669"/>
    <property type="project" value="UniProtKB-SubCell"/>
</dbReference>
<dbReference type="AlphaFoldDB" id="A0A6J2YM54"/>
<dbReference type="PANTHER" id="PTHR21433">
    <property type="entry name" value="TRANSMEMBRANE PROTEIN INDUCED BY TUMOR NECROSIS FACTOR ALPHA"/>
    <property type="match status" value="1"/>
</dbReference>
<keyword evidence="4 7" id="KW-1133">Transmembrane helix</keyword>
<comment type="similarity">
    <text evidence="2">Belongs to the TMEM120 family.</text>
</comment>
<evidence type="ECO:0000256" key="3">
    <source>
        <dbReference type="ARBA" id="ARBA00022692"/>
    </source>
</evidence>
<evidence type="ECO:0000256" key="2">
    <source>
        <dbReference type="ARBA" id="ARBA00009700"/>
    </source>
</evidence>
<organism evidence="8 9">
    <name type="scientific">Sitophilus oryzae</name>
    <name type="common">Rice weevil</name>
    <name type="synonym">Curculio oryzae</name>
    <dbReference type="NCBI Taxonomy" id="7048"/>
    <lineage>
        <taxon>Eukaryota</taxon>
        <taxon>Metazoa</taxon>
        <taxon>Ecdysozoa</taxon>
        <taxon>Arthropoda</taxon>
        <taxon>Hexapoda</taxon>
        <taxon>Insecta</taxon>
        <taxon>Pterygota</taxon>
        <taxon>Neoptera</taxon>
        <taxon>Endopterygota</taxon>
        <taxon>Coleoptera</taxon>
        <taxon>Polyphaga</taxon>
        <taxon>Cucujiformia</taxon>
        <taxon>Curculionidae</taxon>
        <taxon>Dryophthorinae</taxon>
        <taxon>Sitophilus</taxon>
    </lineage>
</organism>
<sequence length="350" mass="41707">MADDIQAEWEELADEYKKLEETHQVYLNKQKEFLQSQSVCLAQIKHQRYRLKSIQKNFKSLKGSHDLKNIEEEAVKREAQLQLIEETLPKSGSRYLRVILGNVDVSFLSQDAKFKYKDDYEKFKLICHVIALVSLFLIMTTGYKIFEMLYFFFLVWYYCTLTIRESILRTNGSKIKMWWRIHHALSTVSSGIFLVWPENATWLEFKGQFFRYNIYNCFLQYLLFNYQEGALYRLRALGQKDNMEITLEGFQYWMWRGLTFLLPFLFIAYFYQLYNAYILYKLSFHPEATWHVAALGILMLVFFTGNSITTLLVVPNKIKNKMLVRYKTALSRLYGRIPKNNSDSKLNKDD</sequence>
<feature type="coiled-coil region" evidence="6">
    <location>
        <begin position="2"/>
        <end position="29"/>
    </location>
</feature>
<dbReference type="KEGG" id="soy:115888626"/>
<dbReference type="InParanoid" id="A0A6J2YM54"/>
<protein>
    <submittedName>
        <fullName evidence="9">Transmembrane protein 120 homolog</fullName>
    </submittedName>
</protein>
<keyword evidence="5 7" id="KW-0472">Membrane</keyword>
<keyword evidence="6" id="KW-0175">Coiled coil</keyword>
<feature type="transmembrane region" description="Helical" evidence="7">
    <location>
        <begin position="292"/>
        <end position="314"/>
    </location>
</feature>
<proteinExistence type="inferred from homology"/>
<evidence type="ECO:0000256" key="4">
    <source>
        <dbReference type="ARBA" id="ARBA00022989"/>
    </source>
</evidence>
<name>A0A6J2YM54_SITOR</name>
<feature type="transmembrane region" description="Helical" evidence="7">
    <location>
        <begin position="253"/>
        <end position="272"/>
    </location>
</feature>
<feature type="transmembrane region" description="Helical" evidence="7">
    <location>
        <begin position="149"/>
        <end position="167"/>
    </location>
</feature>
<evidence type="ECO:0000313" key="9">
    <source>
        <dbReference type="RefSeq" id="XP_030764254.1"/>
    </source>
</evidence>
<keyword evidence="8" id="KW-1185">Reference proteome</keyword>
<reference evidence="9" key="1">
    <citation type="submission" date="2025-08" db="UniProtKB">
        <authorList>
            <consortium name="RefSeq"/>
        </authorList>
    </citation>
    <scope>IDENTIFICATION</scope>
    <source>
        <tissue evidence="9">Gonads</tissue>
    </source>
</reference>
<evidence type="ECO:0000313" key="8">
    <source>
        <dbReference type="Proteomes" id="UP000504635"/>
    </source>
</evidence>
<dbReference type="OrthoDB" id="2015098at2759"/>
<gene>
    <name evidence="9" type="primary">LOC115888626</name>
</gene>
<evidence type="ECO:0000256" key="7">
    <source>
        <dbReference type="SAM" id="Phobius"/>
    </source>
</evidence>
<dbReference type="GeneID" id="115888626"/>
<evidence type="ECO:0000256" key="5">
    <source>
        <dbReference type="ARBA" id="ARBA00023136"/>
    </source>
</evidence>
<feature type="transmembrane region" description="Helical" evidence="7">
    <location>
        <begin position="123"/>
        <end position="143"/>
    </location>
</feature>
<evidence type="ECO:0000256" key="6">
    <source>
        <dbReference type="SAM" id="Coils"/>
    </source>
</evidence>
<dbReference type="Proteomes" id="UP000504635">
    <property type="component" value="Unplaced"/>
</dbReference>
<keyword evidence="3 7" id="KW-0812">Transmembrane</keyword>